<proteinExistence type="predicted"/>
<gene>
    <name evidence="2" type="ORF">mPipKuh1_013496</name>
</gene>
<feature type="compositionally biased region" description="Low complexity" evidence="1">
    <location>
        <begin position="13"/>
        <end position="38"/>
    </location>
</feature>
<feature type="region of interest" description="Disordered" evidence="1">
    <location>
        <begin position="75"/>
        <end position="117"/>
    </location>
</feature>
<dbReference type="EMBL" id="JACAGB010000030">
    <property type="protein sequence ID" value="KAF6297661.1"/>
    <property type="molecule type" value="Genomic_DNA"/>
</dbReference>
<accession>A0A7J7TAD8</accession>
<name>A0A7J7TAD8_PIPKU</name>
<protein>
    <submittedName>
        <fullName evidence="2">Protein inhibitor of activated STAT 4</fullName>
    </submittedName>
</protein>
<evidence type="ECO:0000313" key="3">
    <source>
        <dbReference type="Proteomes" id="UP000558488"/>
    </source>
</evidence>
<reference evidence="2 3" key="1">
    <citation type="journal article" date="2020" name="Nature">
        <title>Six reference-quality genomes reveal evolution of bat adaptations.</title>
        <authorList>
            <person name="Jebb D."/>
            <person name="Huang Z."/>
            <person name="Pippel M."/>
            <person name="Hughes G.M."/>
            <person name="Lavrichenko K."/>
            <person name="Devanna P."/>
            <person name="Winkler S."/>
            <person name="Jermiin L.S."/>
            <person name="Skirmuntt E.C."/>
            <person name="Katzourakis A."/>
            <person name="Burkitt-Gray L."/>
            <person name="Ray D.A."/>
            <person name="Sullivan K.A.M."/>
            <person name="Roscito J.G."/>
            <person name="Kirilenko B.M."/>
            <person name="Davalos L.M."/>
            <person name="Corthals A.P."/>
            <person name="Power M.L."/>
            <person name="Jones G."/>
            <person name="Ransome R.D."/>
            <person name="Dechmann D.K.N."/>
            <person name="Locatelli A.G."/>
            <person name="Puechmaille S.J."/>
            <person name="Fedrigo O."/>
            <person name="Jarvis E.D."/>
            <person name="Hiller M."/>
            <person name="Vernes S.C."/>
            <person name="Myers E.W."/>
            <person name="Teeling E.C."/>
        </authorList>
    </citation>
    <scope>NUCLEOTIDE SEQUENCE [LARGE SCALE GENOMIC DNA]</scope>
    <source>
        <strain evidence="2">MPipKuh1</strain>
        <tissue evidence="2">Flight muscle</tissue>
    </source>
</reference>
<evidence type="ECO:0000256" key="1">
    <source>
        <dbReference type="SAM" id="MobiDB-lite"/>
    </source>
</evidence>
<comment type="caution">
    <text evidence="2">The sequence shown here is derived from an EMBL/GenBank/DDBJ whole genome shotgun (WGS) entry which is preliminary data.</text>
</comment>
<sequence length="144" mass="15787">MAPGVRSVPRRNAAAVPSVPSSSSAPRTPMGSSPAPTSTVAAACLGALEAGAAQWAALRMGSWELTWWTSRWTVPHPQRKRRRKRKMRRTRTRMVPGPSAAAPSRRAWCRPADRSSPPTGRTLKFYWCSPRRGVQAGLGVQREE</sequence>
<evidence type="ECO:0000313" key="2">
    <source>
        <dbReference type="EMBL" id="KAF6297661.1"/>
    </source>
</evidence>
<feature type="compositionally biased region" description="Basic residues" evidence="1">
    <location>
        <begin position="77"/>
        <end position="92"/>
    </location>
</feature>
<feature type="compositionally biased region" description="Low complexity" evidence="1">
    <location>
        <begin position="98"/>
        <end position="110"/>
    </location>
</feature>
<dbReference type="AlphaFoldDB" id="A0A7J7TAD8"/>
<organism evidence="2 3">
    <name type="scientific">Pipistrellus kuhlii</name>
    <name type="common">Kuhl's pipistrelle</name>
    <dbReference type="NCBI Taxonomy" id="59472"/>
    <lineage>
        <taxon>Eukaryota</taxon>
        <taxon>Metazoa</taxon>
        <taxon>Chordata</taxon>
        <taxon>Craniata</taxon>
        <taxon>Vertebrata</taxon>
        <taxon>Euteleostomi</taxon>
        <taxon>Mammalia</taxon>
        <taxon>Eutheria</taxon>
        <taxon>Laurasiatheria</taxon>
        <taxon>Chiroptera</taxon>
        <taxon>Yangochiroptera</taxon>
        <taxon>Vespertilionidae</taxon>
        <taxon>Pipistrellus</taxon>
    </lineage>
</organism>
<dbReference type="Proteomes" id="UP000558488">
    <property type="component" value="Unassembled WGS sequence"/>
</dbReference>
<feature type="region of interest" description="Disordered" evidence="1">
    <location>
        <begin position="1"/>
        <end position="38"/>
    </location>
</feature>
<keyword evidence="3" id="KW-1185">Reference proteome</keyword>